<evidence type="ECO:0000313" key="2">
    <source>
        <dbReference type="Proteomes" id="UP001497700"/>
    </source>
</evidence>
<keyword evidence="2" id="KW-1185">Reference proteome</keyword>
<evidence type="ECO:0000313" key="1">
    <source>
        <dbReference type="EMBL" id="KAI4868789.1"/>
    </source>
</evidence>
<sequence>MPQLHQLAVILLIVVMDLSVPSAIERFRPSLFVLGSQVAAATLNAAARLIETRPEPVHPFQILLVRMLITGVGCTWYLWHTGFSMTNCLLGTPEVGRLIGLRALGGICGATGFFFSMIYLSLSEATALNFLGPLGSLILTRYLSLATVELVDCLGAVGALVGVVLVVQPEDIFGTRNVERNVSNKTGDLLNGLIFSVLGICGGIITLTSIRHIGTRAHPLMSVNVFSWSLAVVSLFALMVIPGMAWPRSIFVWACLIFIGTCGFAMEVLFTSGISNDSSSTATLMIHSQIIWALVLDRALFQVAVNSWAIIGTVIIFGSLSLVAIIGKGRELGSVVYTDLRREEDESIEILSLDELHANEID</sequence>
<comment type="caution">
    <text evidence="1">The sequence shown here is derived from an EMBL/GenBank/DDBJ whole genome shotgun (WGS) entry which is preliminary data.</text>
</comment>
<dbReference type="EMBL" id="MU393435">
    <property type="protein sequence ID" value="KAI4868789.1"/>
    <property type="molecule type" value="Genomic_DNA"/>
</dbReference>
<protein>
    <submittedName>
        <fullName evidence="1">Uncharacterized protein</fullName>
    </submittedName>
</protein>
<name>A0ACB9ZBH2_9PEZI</name>
<dbReference type="Proteomes" id="UP001497700">
    <property type="component" value="Unassembled WGS sequence"/>
</dbReference>
<proteinExistence type="predicted"/>
<accession>A0ACB9ZBH2</accession>
<gene>
    <name evidence="1" type="ORF">F4820DRAFT_88582</name>
</gene>
<reference evidence="1 2" key="1">
    <citation type="journal article" date="2022" name="New Phytol.">
        <title>Ecological generalism drives hyperdiversity of secondary metabolite gene clusters in xylarialean endophytes.</title>
        <authorList>
            <person name="Franco M.E.E."/>
            <person name="Wisecaver J.H."/>
            <person name="Arnold A.E."/>
            <person name="Ju Y.M."/>
            <person name="Slot J.C."/>
            <person name="Ahrendt S."/>
            <person name="Moore L.P."/>
            <person name="Eastman K.E."/>
            <person name="Scott K."/>
            <person name="Konkel Z."/>
            <person name="Mondo S.J."/>
            <person name="Kuo A."/>
            <person name="Hayes R.D."/>
            <person name="Haridas S."/>
            <person name="Andreopoulos B."/>
            <person name="Riley R."/>
            <person name="LaButti K."/>
            <person name="Pangilinan J."/>
            <person name="Lipzen A."/>
            <person name="Amirebrahimi M."/>
            <person name="Yan J."/>
            <person name="Adam C."/>
            <person name="Keymanesh K."/>
            <person name="Ng V."/>
            <person name="Louie K."/>
            <person name="Northen T."/>
            <person name="Drula E."/>
            <person name="Henrissat B."/>
            <person name="Hsieh H.M."/>
            <person name="Youens-Clark K."/>
            <person name="Lutzoni F."/>
            <person name="Miadlikowska J."/>
            <person name="Eastwood D.C."/>
            <person name="Hamelin R.C."/>
            <person name="Grigoriev I.V."/>
            <person name="U'Ren J.M."/>
        </authorList>
    </citation>
    <scope>NUCLEOTIDE SEQUENCE [LARGE SCALE GENOMIC DNA]</scope>
    <source>
        <strain evidence="1 2">CBS 119005</strain>
    </source>
</reference>
<organism evidence="1 2">
    <name type="scientific">Hypoxylon rubiginosum</name>
    <dbReference type="NCBI Taxonomy" id="110542"/>
    <lineage>
        <taxon>Eukaryota</taxon>
        <taxon>Fungi</taxon>
        <taxon>Dikarya</taxon>
        <taxon>Ascomycota</taxon>
        <taxon>Pezizomycotina</taxon>
        <taxon>Sordariomycetes</taxon>
        <taxon>Xylariomycetidae</taxon>
        <taxon>Xylariales</taxon>
        <taxon>Hypoxylaceae</taxon>
        <taxon>Hypoxylon</taxon>
    </lineage>
</organism>